<proteinExistence type="predicted"/>
<keyword evidence="1" id="KW-0732">Signal</keyword>
<dbReference type="EMBL" id="HBEG01054266">
    <property type="protein sequence ID" value="CAD8389540.1"/>
    <property type="molecule type" value="Transcribed_RNA"/>
</dbReference>
<protein>
    <recommendedName>
        <fullName evidence="2">SGNH hydrolase-type esterase domain-containing protein</fullName>
    </recommendedName>
</protein>
<dbReference type="PANTHER" id="PTHR30383:SF5">
    <property type="entry name" value="SGNH HYDROLASE-TYPE ESTERASE DOMAIN-CONTAINING PROTEIN"/>
    <property type="match status" value="1"/>
</dbReference>
<feature type="chain" id="PRO_5031528026" description="SGNH hydrolase-type esterase domain-containing protein" evidence="1">
    <location>
        <begin position="35"/>
        <end position="278"/>
    </location>
</feature>
<sequence length="278" mass="29692">MVVSMALRAGSNGAAASVAPILLLWLGLCRRALALTTGGTASHANLSPQGAVEAQHEVPIKVACVGASITQGLLASPGRDYPSQLQALLGPGFRVANFGHTDTTALRQGQTFDAVQALVRHGQGFRTACYQNTRDFQDALAFQPDVVVIQFGANDSKDYNWQPHSGEFVRDYSHLVGAFTKLSSHPKVYLMLPPPLYKQGVYSMNATVVNEAIPSLIQEVAIANGLPPPVDVFGTFKEHCPPSLSMSCDWISLDGCHPNDVGYWHIAETVGAAIKAPQ</sequence>
<gene>
    <name evidence="3" type="ORF">PBAH0796_LOCUS33064</name>
</gene>
<dbReference type="InterPro" id="IPR051532">
    <property type="entry name" value="Ester_Hydrolysis_Enzymes"/>
</dbReference>
<accession>A0A7S0BBQ9</accession>
<reference evidence="3" key="1">
    <citation type="submission" date="2021-01" db="EMBL/GenBank/DDBJ databases">
        <authorList>
            <person name="Corre E."/>
            <person name="Pelletier E."/>
            <person name="Niang G."/>
            <person name="Scheremetjew M."/>
            <person name="Finn R."/>
            <person name="Kale V."/>
            <person name="Holt S."/>
            <person name="Cochrane G."/>
            <person name="Meng A."/>
            <person name="Brown T."/>
            <person name="Cohen L."/>
        </authorList>
    </citation>
    <scope>NUCLEOTIDE SEQUENCE</scope>
    <source>
        <strain evidence="3">Pbaha01</strain>
    </source>
</reference>
<dbReference type="GO" id="GO:0004622">
    <property type="term" value="F:phosphatidylcholine lysophospholipase activity"/>
    <property type="evidence" value="ECO:0007669"/>
    <property type="project" value="TreeGrafter"/>
</dbReference>
<feature type="domain" description="SGNH hydrolase-type esterase" evidence="2">
    <location>
        <begin position="64"/>
        <end position="264"/>
    </location>
</feature>
<dbReference type="AlphaFoldDB" id="A0A7S0BBQ9"/>
<evidence type="ECO:0000259" key="2">
    <source>
        <dbReference type="Pfam" id="PF13472"/>
    </source>
</evidence>
<organism evidence="3">
    <name type="scientific">Pyrodinium bahamense</name>
    <dbReference type="NCBI Taxonomy" id="73915"/>
    <lineage>
        <taxon>Eukaryota</taxon>
        <taxon>Sar</taxon>
        <taxon>Alveolata</taxon>
        <taxon>Dinophyceae</taxon>
        <taxon>Gonyaulacales</taxon>
        <taxon>Pyrocystaceae</taxon>
        <taxon>Pyrodinium</taxon>
    </lineage>
</organism>
<dbReference type="InterPro" id="IPR013830">
    <property type="entry name" value="SGNH_hydro"/>
</dbReference>
<dbReference type="SUPFAM" id="SSF52266">
    <property type="entry name" value="SGNH hydrolase"/>
    <property type="match status" value="1"/>
</dbReference>
<evidence type="ECO:0000313" key="3">
    <source>
        <dbReference type="EMBL" id="CAD8389540.1"/>
    </source>
</evidence>
<feature type="signal peptide" evidence="1">
    <location>
        <begin position="1"/>
        <end position="34"/>
    </location>
</feature>
<dbReference type="Gene3D" id="3.40.50.1110">
    <property type="entry name" value="SGNH hydrolase"/>
    <property type="match status" value="1"/>
</dbReference>
<dbReference type="InterPro" id="IPR036514">
    <property type="entry name" value="SGNH_hydro_sf"/>
</dbReference>
<name>A0A7S0BBQ9_9DINO</name>
<evidence type="ECO:0000256" key="1">
    <source>
        <dbReference type="SAM" id="SignalP"/>
    </source>
</evidence>
<dbReference type="Pfam" id="PF13472">
    <property type="entry name" value="Lipase_GDSL_2"/>
    <property type="match status" value="1"/>
</dbReference>
<dbReference type="PANTHER" id="PTHR30383">
    <property type="entry name" value="THIOESTERASE 1/PROTEASE 1/LYSOPHOSPHOLIPASE L1"/>
    <property type="match status" value="1"/>
</dbReference>